<dbReference type="OrthoDB" id="3660930at2759"/>
<protein>
    <submittedName>
        <fullName evidence="2">Uncharacterized protein</fullName>
    </submittedName>
</protein>
<reference evidence="2 3" key="1">
    <citation type="submission" date="2017-12" db="EMBL/GenBank/DDBJ databases">
        <authorList>
            <consortium name="DOE Joint Genome Institute"/>
            <person name="Haridas S."/>
            <person name="Kjaerbolling I."/>
            <person name="Vesth T.C."/>
            <person name="Frisvad J.C."/>
            <person name="Nybo J.L."/>
            <person name="Theobald S."/>
            <person name="Kuo A."/>
            <person name="Bowyer P."/>
            <person name="Matsuda Y."/>
            <person name="Mondo S."/>
            <person name="Lyhne E.K."/>
            <person name="Kogle M.E."/>
            <person name="Clum A."/>
            <person name="Lipzen A."/>
            <person name="Salamov A."/>
            <person name="Ngan C.Y."/>
            <person name="Daum C."/>
            <person name="Chiniquy J."/>
            <person name="Barry K."/>
            <person name="LaButti K."/>
            <person name="Simmons B.A."/>
            <person name="Magnuson J.K."/>
            <person name="Mortensen U.H."/>
            <person name="Larsen T.O."/>
            <person name="Grigoriev I.V."/>
            <person name="Baker S.E."/>
            <person name="Andersen M.R."/>
            <person name="Nordberg H.P."/>
            <person name="Cantor M.N."/>
            <person name="Hua S.X."/>
        </authorList>
    </citation>
    <scope>NUCLEOTIDE SEQUENCE [LARGE SCALE GENOMIC DNA]</scope>
    <source>
        <strain evidence="2 3">CBS 102.13</strain>
    </source>
</reference>
<dbReference type="EMBL" id="KZ559138">
    <property type="protein sequence ID" value="PLB38005.1"/>
    <property type="molecule type" value="Genomic_DNA"/>
</dbReference>
<name>A0A2I2FBJ8_ASPCN</name>
<dbReference type="AlphaFoldDB" id="A0A2I2FBJ8"/>
<evidence type="ECO:0000256" key="1">
    <source>
        <dbReference type="SAM" id="SignalP"/>
    </source>
</evidence>
<feature type="signal peptide" evidence="1">
    <location>
        <begin position="1"/>
        <end position="18"/>
    </location>
</feature>
<evidence type="ECO:0000313" key="2">
    <source>
        <dbReference type="EMBL" id="PLB38005.1"/>
    </source>
</evidence>
<dbReference type="GeneID" id="36523591"/>
<evidence type="ECO:0000313" key="3">
    <source>
        <dbReference type="Proteomes" id="UP000234585"/>
    </source>
</evidence>
<keyword evidence="3" id="KW-1185">Reference proteome</keyword>
<feature type="chain" id="PRO_5014179684" evidence="1">
    <location>
        <begin position="19"/>
        <end position="141"/>
    </location>
</feature>
<dbReference type="RefSeq" id="XP_024672017.1">
    <property type="nucleotide sequence ID" value="XM_024816431.1"/>
</dbReference>
<gene>
    <name evidence="2" type="ORF">BDW47DRAFT_125708</name>
</gene>
<accession>A0A2I2FBJ8</accession>
<organism evidence="2 3">
    <name type="scientific">Aspergillus candidus</name>
    <dbReference type="NCBI Taxonomy" id="41067"/>
    <lineage>
        <taxon>Eukaryota</taxon>
        <taxon>Fungi</taxon>
        <taxon>Dikarya</taxon>
        <taxon>Ascomycota</taxon>
        <taxon>Pezizomycotina</taxon>
        <taxon>Eurotiomycetes</taxon>
        <taxon>Eurotiomycetidae</taxon>
        <taxon>Eurotiales</taxon>
        <taxon>Aspergillaceae</taxon>
        <taxon>Aspergillus</taxon>
        <taxon>Aspergillus subgen. Circumdati</taxon>
    </lineage>
</organism>
<dbReference type="Proteomes" id="UP000234585">
    <property type="component" value="Unassembled WGS sequence"/>
</dbReference>
<sequence>MKLTLLGLLAATATLVAADAKHCIAEDNPIRGACLADGGKKKAGCTDGYCWKSCDSHGQWCWTSEVTQGRLEAAKWGDWKTCQTDDDCSDLFWCGRNKNGGLCPNCGCGCKASDGTVWAGGHSNGMYQWESQGYSGNCEDY</sequence>
<keyword evidence="1" id="KW-0732">Signal</keyword>
<proteinExistence type="predicted"/>